<keyword evidence="1" id="KW-0472">Membrane</keyword>
<organism evidence="2">
    <name type="scientific">bioreactor metagenome</name>
    <dbReference type="NCBI Taxonomy" id="1076179"/>
    <lineage>
        <taxon>unclassified sequences</taxon>
        <taxon>metagenomes</taxon>
        <taxon>ecological metagenomes</taxon>
    </lineage>
</organism>
<dbReference type="AlphaFoldDB" id="A0A645IAX7"/>
<proteinExistence type="predicted"/>
<feature type="transmembrane region" description="Helical" evidence="1">
    <location>
        <begin position="12"/>
        <end position="33"/>
    </location>
</feature>
<reference evidence="2" key="1">
    <citation type="submission" date="2019-08" db="EMBL/GenBank/DDBJ databases">
        <authorList>
            <person name="Kucharzyk K."/>
            <person name="Murdoch R.W."/>
            <person name="Higgins S."/>
            <person name="Loffler F."/>
        </authorList>
    </citation>
    <scope>NUCLEOTIDE SEQUENCE</scope>
</reference>
<accession>A0A645IAX7</accession>
<gene>
    <name evidence="2" type="ORF">SDC9_195680</name>
</gene>
<keyword evidence="1" id="KW-0812">Transmembrane</keyword>
<protein>
    <submittedName>
        <fullName evidence="2">Uncharacterized protein</fullName>
    </submittedName>
</protein>
<evidence type="ECO:0000313" key="2">
    <source>
        <dbReference type="EMBL" id="MPN48076.1"/>
    </source>
</evidence>
<evidence type="ECO:0000256" key="1">
    <source>
        <dbReference type="SAM" id="Phobius"/>
    </source>
</evidence>
<keyword evidence="1" id="KW-1133">Transmembrane helix</keyword>
<dbReference type="EMBL" id="VSSQ01110066">
    <property type="protein sequence ID" value="MPN48076.1"/>
    <property type="molecule type" value="Genomic_DNA"/>
</dbReference>
<sequence length="144" mass="16357">MIKVRKIRSDAVYIVVIIAIFRAGKHILLHLLMPHPIGIQCTYKILQGIFAFFKNKFFDGRQSISSIRQADTGQNRCEAILSAAFAQILAFFHTAVNQHGKIRSWHDFRMHALADKTAGHSYSDQMAYLLQEKLFEIFVGSGFG</sequence>
<comment type="caution">
    <text evidence="2">The sequence shown here is derived from an EMBL/GenBank/DDBJ whole genome shotgun (WGS) entry which is preliminary data.</text>
</comment>
<name>A0A645IAX7_9ZZZZ</name>